<dbReference type="Gene3D" id="1.20.1280.50">
    <property type="match status" value="1"/>
</dbReference>
<dbReference type="CDD" id="cd22157">
    <property type="entry name" value="F-box_AtFBW1-like"/>
    <property type="match status" value="1"/>
</dbReference>
<dbReference type="NCBIfam" id="TIGR01640">
    <property type="entry name" value="F_box_assoc_1"/>
    <property type="match status" value="2"/>
</dbReference>
<proteinExistence type="predicted"/>
<keyword evidence="4" id="KW-1185">Reference proteome</keyword>
<dbReference type="Proteomes" id="UP001227230">
    <property type="component" value="Chromosome 19"/>
</dbReference>
<gene>
    <name evidence="3" type="ORF">VitviT2T_029771</name>
</gene>
<dbReference type="InterPro" id="IPR013187">
    <property type="entry name" value="F-box-assoc_dom_typ3"/>
</dbReference>
<dbReference type="InterPro" id="IPR001810">
    <property type="entry name" value="F-box_dom"/>
</dbReference>
<reference evidence="3 4" key="1">
    <citation type="journal article" date="2023" name="Hortic Res">
        <title>The complete reference genome for grapevine (Vitis vinifera L.) genetics and breeding.</title>
        <authorList>
            <person name="Shi X."/>
            <person name="Cao S."/>
            <person name="Wang X."/>
            <person name="Huang S."/>
            <person name="Wang Y."/>
            <person name="Liu Z."/>
            <person name="Liu W."/>
            <person name="Leng X."/>
            <person name="Peng Y."/>
            <person name="Wang N."/>
            <person name="Wang Y."/>
            <person name="Ma Z."/>
            <person name="Xu X."/>
            <person name="Zhang F."/>
            <person name="Xue H."/>
            <person name="Zhong H."/>
            <person name="Wang Y."/>
            <person name="Zhang K."/>
            <person name="Velt A."/>
            <person name="Avia K."/>
            <person name="Holtgrawe D."/>
            <person name="Grimplet J."/>
            <person name="Matus J.T."/>
            <person name="Ware D."/>
            <person name="Wu X."/>
            <person name="Wang H."/>
            <person name="Liu C."/>
            <person name="Fang Y."/>
            <person name="Rustenholz C."/>
            <person name="Cheng Z."/>
            <person name="Xiao H."/>
            <person name="Zhou Y."/>
        </authorList>
    </citation>
    <scope>NUCLEOTIDE SEQUENCE [LARGE SCALE GENOMIC DNA]</scope>
    <source>
        <strain evidence="4">cv. Pinot noir / PN40024</strain>
        <tissue evidence="3">Leaf</tissue>
    </source>
</reference>
<dbReference type="EMBL" id="CP126666">
    <property type="protein sequence ID" value="WKA12383.1"/>
    <property type="molecule type" value="Genomic_DNA"/>
</dbReference>
<dbReference type="Pfam" id="PF00646">
    <property type="entry name" value="F-box"/>
    <property type="match status" value="1"/>
</dbReference>
<organism evidence="3 4">
    <name type="scientific">Vitis vinifera</name>
    <name type="common">Grape</name>
    <dbReference type="NCBI Taxonomy" id="29760"/>
    <lineage>
        <taxon>Eukaryota</taxon>
        <taxon>Viridiplantae</taxon>
        <taxon>Streptophyta</taxon>
        <taxon>Embryophyta</taxon>
        <taxon>Tracheophyta</taxon>
        <taxon>Spermatophyta</taxon>
        <taxon>Magnoliopsida</taxon>
        <taxon>eudicotyledons</taxon>
        <taxon>Gunneridae</taxon>
        <taxon>Pentapetalae</taxon>
        <taxon>rosids</taxon>
        <taxon>Vitales</taxon>
        <taxon>Vitaceae</taxon>
        <taxon>Viteae</taxon>
        <taxon>Vitis</taxon>
    </lineage>
</organism>
<sequence length="658" mass="74963">MDDLCNKLICTRNENLFDVEDIIINILSRLPVKPLMICKSVSKQWWRLISSPNFMRLQLIRSQENPIYVFYPYSCRCHSEHFLTKIDGETTETLPGCNRRYFKGMICSFNGLICCINTEGIRCISIRTSLHLDIHIRNPATREVLLLPQSRGSKESPKIGVAFYPRTNEYKVFRFFNPAGKSHDKHSECEVYSSITGCWKGIGCVAHSPWSSNHICINGTVYWFIRSEKNGLIIVSILAVDMEENFSVIGIPEEATLHTFLVSFEGCLSLVAGNVFDKNRFDKWILQDTELGENSTGYMISERGFLFHWHTQKASFLAMDSLVLESRTSPVQGQQSLSLQCLCSRSIDAERELNKRYPCGPPDDKFQSSEGSMNAGVLFLTKVHGETTETIPGCSRHWCKHMICSFNGLICSISYKSFFEKKVHMGIVIFNPITQEVLLLPQSRLSAEAPKIGVAFGSRMNGYKVFRFFNPSGKSQDKHHECEVYSSITGSWKGIGSVAYNPSSSQHICIDGTVYWFIKSVRNGLIIGSILAVDTEENFSVIGIPVEATLYPFLVSIEGCLSLVAKNVCDNRFDIWILQDSKEFIWVKKCTAYMHAFNIKEVNHVTALKNKILFASGRRYFFYNMCSKTWREFDWGRDFQKRVSSPLVYTESLLPCKF</sequence>
<feature type="domain" description="F-box associated beta-propeller type 3" evidence="2">
    <location>
        <begin position="391"/>
        <end position="608"/>
    </location>
</feature>
<name>A0ABY9DXA9_VITVI</name>
<evidence type="ECO:0000313" key="4">
    <source>
        <dbReference type="Proteomes" id="UP001227230"/>
    </source>
</evidence>
<dbReference type="InterPro" id="IPR050796">
    <property type="entry name" value="SCF_F-box_component"/>
</dbReference>
<dbReference type="Pfam" id="PF08268">
    <property type="entry name" value="FBA_3"/>
    <property type="match status" value="2"/>
</dbReference>
<evidence type="ECO:0000313" key="3">
    <source>
        <dbReference type="EMBL" id="WKA12383.1"/>
    </source>
</evidence>
<dbReference type="PANTHER" id="PTHR31672">
    <property type="entry name" value="BNACNNG10540D PROTEIN"/>
    <property type="match status" value="1"/>
</dbReference>
<dbReference type="SUPFAM" id="SSF81383">
    <property type="entry name" value="F-box domain"/>
    <property type="match status" value="1"/>
</dbReference>
<evidence type="ECO:0000259" key="2">
    <source>
        <dbReference type="Pfam" id="PF08268"/>
    </source>
</evidence>
<evidence type="ECO:0008006" key="5">
    <source>
        <dbReference type="Google" id="ProtNLM"/>
    </source>
</evidence>
<feature type="domain" description="F-box" evidence="1">
    <location>
        <begin position="20"/>
        <end position="55"/>
    </location>
</feature>
<dbReference type="InterPro" id="IPR036047">
    <property type="entry name" value="F-box-like_dom_sf"/>
</dbReference>
<dbReference type="InterPro" id="IPR017451">
    <property type="entry name" value="F-box-assoc_interact_dom"/>
</dbReference>
<dbReference type="PANTHER" id="PTHR31672:SF13">
    <property type="entry name" value="F-BOX PROTEIN CPR30-LIKE"/>
    <property type="match status" value="1"/>
</dbReference>
<feature type="domain" description="F-box associated beta-propeller type 3" evidence="2">
    <location>
        <begin position="103"/>
        <end position="290"/>
    </location>
</feature>
<accession>A0ABY9DXA9</accession>
<evidence type="ECO:0000259" key="1">
    <source>
        <dbReference type="Pfam" id="PF00646"/>
    </source>
</evidence>
<protein>
    <recommendedName>
        <fullName evidence="5">F-box domain-containing protein</fullName>
    </recommendedName>
</protein>